<dbReference type="Pfam" id="PF07566">
    <property type="entry name" value="DUF1543"/>
    <property type="match status" value="2"/>
</dbReference>
<name>A0ABV3N5X1_9GAMM</name>
<dbReference type="Gene3D" id="3.10.20.10">
    <property type="match status" value="2"/>
</dbReference>
<comment type="caution">
    <text evidence="2">The sequence shown here is derived from an EMBL/GenBank/DDBJ whole genome shotgun (WGS) entry which is preliminary data.</text>
</comment>
<dbReference type="Proteomes" id="UP001554567">
    <property type="component" value="Unassembled WGS sequence"/>
</dbReference>
<gene>
    <name evidence="2" type="ORF">ABW286_18925</name>
</gene>
<sequence length="168" mass="18911">MYLYIFYLGGNAGKSNIEVHDIQFVAADKPEDAWPALREAWFGDPDKIHIDGYARVRWADGYTISLRATPPDDQTMRLWFVNAGGYHPSSLAELHAFDFFVAKNMKEAKARGLASLLNGALQQHKDNLKDVDDCLLLEKLGNLYIHLTPSESGARFVPEWQGYQPIGV</sequence>
<dbReference type="EMBL" id="JBFKZN010000011">
    <property type="protein sequence ID" value="MEW5291226.1"/>
    <property type="molecule type" value="Genomic_DNA"/>
</dbReference>
<evidence type="ECO:0000313" key="3">
    <source>
        <dbReference type="Proteomes" id="UP001554567"/>
    </source>
</evidence>
<evidence type="ECO:0000259" key="1">
    <source>
        <dbReference type="Pfam" id="PF07566"/>
    </source>
</evidence>
<accession>A0ABV3N5X1</accession>
<feature type="domain" description="DUF1543" evidence="1">
    <location>
        <begin position="15"/>
        <end position="66"/>
    </location>
</feature>
<evidence type="ECO:0000313" key="2">
    <source>
        <dbReference type="EMBL" id="MEW5291226.1"/>
    </source>
</evidence>
<keyword evidence="3" id="KW-1185">Reference proteome</keyword>
<organism evidence="2 3">
    <name type="scientific">Erwinia papayae</name>
    <dbReference type="NCBI Taxonomy" id="206499"/>
    <lineage>
        <taxon>Bacteria</taxon>
        <taxon>Pseudomonadati</taxon>
        <taxon>Pseudomonadota</taxon>
        <taxon>Gammaproteobacteria</taxon>
        <taxon>Enterobacterales</taxon>
        <taxon>Erwiniaceae</taxon>
        <taxon>Erwinia</taxon>
    </lineage>
</organism>
<protein>
    <submittedName>
        <fullName evidence="2">DUF1543 domain-containing protein</fullName>
    </submittedName>
</protein>
<dbReference type="InterPro" id="IPR011440">
    <property type="entry name" value="DUF1543"/>
</dbReference>
<dbReference type="RefSeq" id="WP_367168398.1">
    <property type="nucleotide sequence ID" value="NZ_JBFKZN010000011.1"/>
</dbReference>
<feature type="domain" description="DUF1543" evidence="1">
    <location>
        <begin position="91"/>
        <end position="134"/>
    </location>
</feature>
<proteinExistence type="predicted"/>
<reference evidence="2 3" key="1">
    <citation type="submission" date="2024-07" db="EMBL/GenBank/DDBJ databases">
        <authorList>
            <person name="Dulla G.F.J."/>
            <person name="Delorm J.G."/>
        </authorList>
    </citation>
    <scope>NUCLEOTIDE SEQUENCE [LARGE SCALE GENOMIC DNA]</scope>
    <source>
        <strain evidence="2 3">JGD 233</strain>
    </source>
</reference>